<keyword evidence="3" id="KW-1185">Reference proteome</keyword>
<feature type="compositionally biased region" description="Basic and acidic residues" evidence="1">
    <location>
        <begin position="14"/>
        <end position="33"/>
    </location>
</feature>
<dbReference type="Gramene" id="FCD_00007172-RA">
    <property type="protein sequence ID" value="FCD_00007172-RA:cds"/>
    <property type="gene ID" value="FCD_00007172"/>
</dbReference>
<feature type="region of interest" description="Disordered" evidence="1">
    <location>
        <begin position="1"/>
        <end position="49"/>
    </location>
</feature>
<dbReference type="EMBL" id="BTGU01000016">
    <property type="protein sequence ID" value="GMN43504.1"/>
    <property type="molecule type" value="Genomic_DNA"/>
</dbReference>
<dbReference type="AlphaFoldDB" id="A0AA88A0H9"/>
<organism evidence="2 3">
    <name type="scientific">Ficus carica</name>
    <name type="common">Common fig</name>
    <dbReference type="NCBI Taxonomy" id="3494"/>
    <lineage>
        <taxon>Eukaryota</taxon>
        <taxon>Viridiplantae</taxon>
        <taxon>Streptophyta</taxon>
        <taxon>Embryophyta</taxon>
        <taxon>Tracheophyta</taxon>
        <taxon>Spermatophyta</taxon>
        <taxon>Magnoliopsida</taxon>
        <taxon>eudicotyledons</taxon>
        <taxon>Gunneridae</taxon>
        <taxon>Pentapetalae</taxon>
        <taxon>rosids</taxon>
        <taxon>fabids</taxon>
        <taxon>Rosales</taxon>
        <taxon>Moraceae</taxon>
        <taxon>Ficeae</taxon>
        <taxon>Ficus</taxon>
    </lineage>
</organism>
<dbReference type="Proteomes" id="UP001187192">
    <property type="component" value="Unassembled WGS sequence"/>
</dbReference>
<gene>
    <name evidence="2" type="ORF">TIFTF001_012716</name>
</gene>
<name>A0AA88A0H9_FICCA</name>
<sequence>MPAIAHPLTPSPAMKEERESVGSEEERERDERPNPPQHVGHRAVTGQHA</sequence>
<evidence type="ECO:0000313" key="2">
    <source>
        <dbReference type="EMBL" id="GMN43504.1"/>
    </source>
</evidence>
<proteinExistence type="predicted"/>
<evidence type="ECO:0000256" key="1">
    <source>
        <dbReference type="SAM" id="MobiDB-lite"/>
    </source>
</evidence>
<evidence type="ECO:0000313" key="3">
    <source>
        <dbReference type="Proteomes" id="UP001187192"/>
    </source>
</evidence>
<accession>A0AA88A0H9</accession>
<reference evidence="2" key="1">
    <citation type="submission" date="2023-07" db="EMBL/GenBank/DDBJ databases">
        <title>draft genome sequence of fig (Ficus carica).</title>
        <authorList>
            <person name="Takahashi T."/>
            <person name="Nishimura K."/>
        </authorList>
    </citation>
    <scope>NUCLEOTIDE SEQUENCE</scope>
</reference>
<protein>
    <submittedName>
        <fullName evidence="2">Uncharacterized protein</fullName>
    </submittedName>
</protein>
<comment type="caution">
    <text evidence="2">The sequence shown here is derived from an EMBL/GenBank/DDBJ whole genome shotgun (WGS) entry which is preliminary data.</text>
</comment>